<feature type="compositionally biased region" description="Polar residues" evidence="4">
    <location>
        <begin position="331"/>
        <end position="342"/>
    </location>
</feature>
<dbReference type="SMART" id="SM00326">
    <property type="entry name" value="SH3"/>
    <property type="match status" value="3"/>
</dbReference>
<dbReference type="PANTHER" id="PTHR46037">
    <property type="entry name" value="PROTEIN ENHANCER OF SEVENLESS 2B"/>
    <property type="match status" value="1"/>
</dbReference>
<feature type="region of interest" description="Disordered" evidence="4">
    <location>
        <begin position="268"/>
        <end position="346"/>
    </location>
</feature>
<gene>
    <name evidence="6" type="ORF">GBAR_LOCUS15562</name>
</gene>
<keyword evidence="2" id="KW-0727">SH2 domain</keyword>
<dbReference type="AlphaFoldDB" id="A0AA35WNQ9"/>
<evidence type="ECO:0000256" key="3">
    <source>
        <dbReference type="PROSITE-ProRule" id="PRU00192"/>
    </source>
</evidence>
<dbReference type="InterPro" id="IPR001452">
    <property type="entry name" value="SH3_domain"/>
</dbReference>
<accession>A0AA35WNQ9</accession>
<evidence type="ECO:0000313" key="6">
    <source>
        <dbReference type="EMBL" id="CAI8027174.1"/>
    </source>
</evidence>
<reference evidence="6" key="1">
    <citation type="submission" date="2023-03" db="EMBL/GenBank/DDBJ databases">
        <authorList>
            <person name="Steffen K."/>
            <person name="Cardenas P."/>
        </authorList>
    </citation>
    <scope>NUCLEOTIDE SEQUENCE</scope>
</reference>
<feature type="compositionally biased region" description="Polar residues" evidence="4">
    <location>
        <begin position="60"/>
        <end position="74"/>
    </location>
</feature>
<feature type="domain" description="SH3" evidence="5">
    <location>
        <begin position="357"/>
        <end position="417"/>
    </location>
</feature>
<feature type="region of interest" description="Disordered" evidence="4">
    <location>
        <begin position="60"/>
        <end position="141"/>
    </location>
</feature>
<sequence length="543" mass="61455">MAHHFLICPAPFQHKSKKKGKNRKADFVLPPGVQMFDQIVPRKISNVSMTQQLEEPIVRQTGSASALATASISGDQHHRQRRNGQHRFLNPPHHHPHHHNHHSHTLSPRPVEHDQHSAGSTSNDSGTTHTSGYQSGYQSGYATDDGTFEGKMLCRASRERPANLRMTAIRDYAPCCNEELPVRKGQRVKVLYKNNDWVYALTKSGEAGYIPYTYVRPSRKYAGYQSEPEAYETDVYQSGYDTDATVMSTRRRPQGYYRGQVGDMAPAYSVHTGFSPQPPHARNRLGSGSPHDSRRPQVSGYTSAIEYNPAESSYSHSRRYPRPARSLHNLVDTSRGSLSRSPRPTECKPAIDSFERHFLEELVVIHDFEAKEEDEVFVAKGEKVRVLNAEDPLWLWIETTPGDEGFVPRTCLSLGNHPLLQGVRARSGSRQEVRGGRHVRRYYQDHSVTSRQARAKQRFHELARLRNQNPVCMSKEEIKRIGSKLIVLMDYTATKDDELNIEFAEVLVADVLKQTGSERIWAYCPRLDACGYVPISLVVPPVV</sequence>
<keyword evidence="7" id="KW-1185">Reference proteome</keyword>
<feature type="compositionally biased region" description="Basic residues" evidence="4">
    <location>
        <begin position="92"/>
        <end position="104"/>
    </location>
</feature>
<evidence type="ECO:0000313" key="7">
    <source>
        <dbReference type="Proteomes" id="UP001174909"/>
    </source>
</evidence>
<dbReference type="Pfam" id="PF07653">
    <property type="entry name" value="SH3_2"/>
    <property type="match status" value="1"/>
</dbReference>
<dbReference type="Proteomes" id="UP001174909">
    <property type="component" value="Unassembled WGS sequence"/>
</dbReference>
<dbReference type="SUPFAM" id="SSF50044">
    <property type="entry name" value="SH3-domain"/>
    <property type="match status" value="3"/>
</dbReference>
<keyword evidence="1 3" id="KW-0728">SH3 domain</keyword>
<proteinExistence type="predicted"/>
<name>A0AA35WNQ9_GEOBA</name>
<evidence type="ECO:0000256" key="2">
    <source>
        <dbReference type="ARBA" id="ARBA00022999"/>
    </source>
</evidence>
<feature type="domain" description="SH3" evidence="5">
    <location>
        <begin position="161"/>
        <end position="220"/>
    </location>
</feature>
<comment type="caution">
    <text evidence="6">The sequence shown here is derived from an EMBL/GenBank/DDBJ whole genome shotgun (WGS) entry which is preliminary data.</text>
</comment>
<protein>
    <submittedName>
        <fullName evidence="6">SH3 domain-containing protein Dlish</fullName>
    </submittedName>
</protein>
<dbReference type="PROSITE" id="PS50002">
    <property type="entry name" value="SH3"/>
    <property type="match status" value="2"/>
</dbReference>
<evidence type="ECO:0000256" key="4">
    <source>
        <dbReference type="SAM" id="MobiDB-lite"/>
    </source>
</evidence>
<feature type="compositionally biased region" description="Polar residues" evidence="4">
    <location>
        <begin position="117"/>
        <end position="141"/>
    </location>
</feature>
<organism evidence="6 7">
    <name type="scientific">Geodia barretti</name>
    <name type="common">Barrett's horny sponge</name>
    <dbReference type="NCBI Taxonomy" id="519541"/>
    <lineage>
        <taxon>Eukaryota</taxon>
        <taxon>Metazoa</taxon>
        <taxon>Porifera</taxon>
        <taxon>Demospongiae</taxon>
        <taxon>Heteroscleromorpha</taxon>
        <taxon>Tetractinellida</taxon>
        <taxon>Astrophorina</taxon>
        <taxon>Geodiidae</taxon>
        <taxon>Geodia</taxon>
    </lineage>
</organism>
<dbReference type="Pfam" id="PF00018">
    <property type="entry name" value="SH3_1"/>
    <property type="match status" value="1"/>
</dbReference>
<dbReference type="InterPro" id="IPR043539">
    <property type="entry name" value="Grb2-like"/>
</dbReference>
<evidence type="ECO:0000259" key="5">
    <source>
        <dbReference type="PROSITE" id="PS50002"/>
    </source>
</evidence>
<dbReference type="Gene3D" id="2.30.30.40">
    <property type="entry name" value="SH3 Domains"/>
    <property type="match status" value="2"/>
</dbReference>
<evidence type="ECO:0000256" key="1">
    <source>
        <dbReference type="ARBA" id="ARBA00022443"/>
    </source>
</evidence>
<dbReference type="EMBL" id="CASHTH010002263">
    <property type="protein sequence ID" value="CAI8027174.1"/>
    <property type="molecule type" value="Genomic_DNA"/>
</dbReference>
<dbReference type="InterPro" id="IPR036028">
    <property type="entry name" value="SH3-like_dom_sf"/>
</dbReference>